<evidence type="ECO:0000313" key="3">
    <source>
        <dbReference type="Proteomes" id="UP000076154"/>
    </source>
</evidence>
<dbReference type="AlphaFoldDB" id="A0A369JST9"/>
<proteinExistence type="predicted"/>
<sequence>MIGTQPAALAMAPSNSLNEEKETYSMPTSTTRRVYLITSAVKNSRDHWGLYFPSTFSQSKGKVIHVVGAPMMGFKHQIKHYWDMSKSRGRYSTHLLGETDASNIVDGEIADPNNITQHETDTLNAADKFENRASRLPAPGVASAHLWPKGTPTQITAGWARDIPDVRRCQEWTTDFIVDLVTQGLLPETALVVLEAVTAARNVHVN</sequence>
<comment type="caution">
    <text evidence="2">The sequence shown here is derived from an EMBL/GenBank/DDBJ whole genome shotgun (WGS) entry which is preliminary data.</text>
</comment>
<keyword evidence="3" id="KW-1185">Reference proteome</keyword>
<feature type="region of interest" description="Disordered" evidence="1">
    <location>
        <begin position="1"/>
        <end position="25"/>
    </location>
</feature>
<evidence type="ECO:0000256" key="1">
    <source>
        <dbReference type="SAM" id="MobiDB-lite"/>
    </source>
</evidence>
<dbReference type="InParanoid" id="A0A369JST9"/>
<dbReference type="EMBL" id="LUEZ02000046">
    <property type="protein sequence ID" value="RDB23607.1"/>
    <property type="molecule type" value="Genomic_DNA"/>
</dbReference>
<protein>
    <submittedName>
        <fullName evidence="2">Uncharacterized protein</fullName>
    </submittedName>
</protein>
<organism evidence="2 3">
    <name type="scientific">Hypsizygus marmoreus</name>
    <name type="common">White beech mushroom</name>
    <name type="synonym">Agaricus marmoreus</name>
    <dbReference type="NCBI Taxonomy" id="39966"/>
    <lineage>
        <taxon>Eukaryota</taxon>
        <taxon>Fungi</taxon>
        <taxon>Dikarya</taxon>
        <taxon>Basidiomycota</taxon>
        <taxon>Agaricomycotina</taxon>
        <taxon>Agaricomycetes</taxon>
        <taxon>Agaricomycetidae</taxon>
        <taxon>Agaricales</taxon>
        <taxon>Tricholomatineae</taxon>
        <taxon>Lyophyllaceae</taxon>
        <taxon>Hypsizygus</taxon>
    </lineage>
</organism>
<dbReference type="STRING" id="39966.A0A369JST9"/>
<name>A0A369JST9_HYPMA</name>
<dbReference type="Pfam" id="PF20174">
    <property type="entry name" value="DUF6540"/>
    <property type="match status" value="1"/>
</dbReference>
<reference evidence="2" key="1">
    <citation type="submission" date="2018-04" db="EMBL/GenBank/DDBJ databases">
        <title>Whole genome sequencing of Hypsizygus marmoreus.</title>
        <authorList>
            <person name="Choi I.-G."/>
            <person name="Min B."/>
            <person name="Kim J.-G."/>
            <person name="Kim S."/>
            <person name="Oh Y.-L."/>
            <person name="Kong W.-S."/>
            <person name="Park H."/>
            <person name="Jeong J."/>
            <person name="Song E.-S."/>
        </authorList>
    </citation>
    <scope>NUCLEOTIDE SEQUENCE [LARGE SCALE GENOMIC DNA]</scope>
    <source>
        <strain evidence="2">51987-8</strain>
    </source>
</reference>
<dbReference type="Proteomes" id="UP000076154">
    <property type="component" value="Unassembled WGS sequence"/>
</dbReference>
<accession>A0A369JST9</accession>
<evidence type="ECO:0000313" key="2">
    <source>
        <dbReference type="EMBL" id="RDB23607.1"/>
    </source>
</evidence>
<gene>
    <name evidence="2" type="ORF">Hypma_009134</name>
</gene>
<dbReference type="InterPro" id="IPR046670">
    <property type="entry name" value="DUF6540"/>
</dbReference>
<dbReference type="OrthoDB" id="2972306at2759"/>